<dbReference type="InterPro" id="IPR027417">
    <property type="entry name" value="P-loop_NTPase"/>
</dbReference>
<dbReference type="Gene3D" id="3.40.50.300">
    <property type="entry name" value="P-loop containing nucleotide triphosphate hydrolases"/>
    <property type="match status" value="2"/>
</dbReference>
<feature type="non-terminal residue" evidence="6">
    <location>
        <position position="1"/>
    </location>
</feature>
<dbReference type="Pfam" id="PF00270">
    <property type="entry name" value="DEAD"/>
    <property type="match status" value="1"/>
</dbReference>
<dbReference type="InterPro" id="IPR011545">
    <property type="entry name" value="DEAD/DEAH_box_helicase_dom"/>
</dbReference>
<dbReference type="Pfam" id="PF00271">
    <property type="entry name" value="Helicase_C"/>
    <property type="match status" value="1"/>
</dbReference>
<dbReference type="GO" id="GO:0003676">
    <property type="term" value="F:nucleic acid binding"/>
    <property type="evidence" value="ECO:0007669"/>
    <property type="project" value="InterPro"/>
</dbReference>
<feature type="non-terminal residue" evidence="6">
    <location>
        <position position="340"/>
    </location>
</feature>
<dbReference type="SMART" id="SM00490">
    <property type="entry name" value="HELICc"/>
    <property type="match status" value="1"/>
</dbReference>
<dbReference type="PROSITE" id="PS51192">
    <property type="entry name" value="HELICASE_ATP_BIND_1"/>
    <property type="match status" value="1"/>
</dbReference>
<evidence type="ECO:0000256" key="2">
    <source>
        <dbReference type="ARBA" id="ARBA00022840"/>
    </source>
</evidence>
<evidence type="ECO:0000313" key="6">
    <source>
        <dbReference type="EMBL" id="KKK49849.1"/>
    </source>
</evidence>
<feature type="domain" description="Helicase ATP-binding" evidence="4">
    <location>
        <begin position="1"/>
        <end position="100"/>
    </location>
</feature>
<evidence type="ECO:0000256" key="3">
    <source>
        <dbReference type="SAM" id="MobiDB-lite"/>
    </source>
</evidence>
<name>A0A0F8Y6T7_9ZZZZ</name>
<dbReference type="PANTHER" id="PTHR47957">
    <property type="entry name" value="ATP-DEPENDENT HELICASE HRQ1"/>
    <property type="match status" value="1"/>
</dbReference>
<evidence type="ECO:0000259" key="5">
    <source>
        <dbReference type="PROSITE" id="PS51194"/>
    </source>
</evidence>
<evidence type="ECO:0008006" key="7">
    <source>
        <dbReference type="Google" id="ProtNLM"/>
    </source>
</evidence>
<dbReference type="GO" id="GO:0036297">
    <property type="term" value="P:interstrand cross-link repair"/>
    <property type="evidence" value="ECO:0007669"/>
    <property type="project" value="TreeGrafter"/>
</dbReference>
<keyword evidence="2" id="KW-0067">ATP-binding</keyword>
<keyword evidence="1" id="KW-0547">Nucleotide-binding</keyword>
<reference evidence="6" key="1">
    <citation type="journal article" date="2015" name="Nature">
        <title>Complex archaea that bridge the gap between prokaryotes and eukaryotes.</title>
        <authorList>
            <person name="Spang A."/>
            <person name="Saw J.H."/>
            <person name="Jorgensen S.L."/>
            <person name="Zaremba-Niedzwiedzka K."/>
            <person name="Martijn J."/>
            <person name="Lind A.E."/>
            <person name="van Eijk R."/>
            <person name="Schleper C."/>
            <person name="Guy L."/>
            <person name="Ettema T.J."/>
        </authorList>
    </citation>
    <scope>NUCLEOTIDE SEQUENCE</scope>
</reference>
<proteinExistence type="predicted"/>
<sequence>VGIHQRKKIQESPPDILLTTPDWLHYNLYKRQWQQALRDVEIIIFDEVHTYSGILGTHLFMLLQRLRRIIGKFQIIGASATVGNPKEFFRRLTGEDIVVIYCKDNVAKRPTIDILLVSPTIDKNDNYNVSGLVRDLVSNENDHTLLVFRNSQLSSEYTFRVLSDELGKQVEIHRGGLNKTHRQNVESKLRDGEIKAVVCTSSLELGIDVGDISGVITPLVPINSLYQRIGRAGRRNRPALAILELSNDVVSEYYIRHPKEYFTDVTPITFETNNRRIIFDHLRLAKYERPFEKNEFREYDDILELIVKKERREQEEKDSSEEQTTGTKNIPVFSLRTSEG</sequence>
<dbReference type="EMBL" id="LAZR01068326">
    <property type="protein sequence ID" value="KKK49849.1"/>
    <property type="molecule type" value="Genomic_DNA"/>
</dbReference>
<feature type="domain" description="Helicase C-terminal" evidence="5">
    <location>
        <begin position="132"/>
        <end position="276"/>
    </location>
</feature>
<dbReference type="SUPFAM" id="SSF52540">
    <property type="entry name" value="P-loop containing nucleoside triphosphate hydrolases"/>
    <property type="match status" value="1"/>
</dbReference>
<dbReference type="InterPro" id="IPR014001">
    <property type="entry name" value="Helicase_ATP-bd"/>
</dbReference>
<dbReference type="GO" id="GO:0005524">
    <property type="term" value="F:ATP binding"/>
    <property type="evidence" value="ECO:0007669"/>
    <property type="project" value="UniProtKB-KW"/>
</dbReference>
<evidence type="ECO:0000256" key="1">
    <source>
        <dbReference type="ARBA" id="ARBA00022741"/>
    </source>
</evidence>
<evidence type="ECO:0000259" key="4">
    <source>
        <dbReference type="PROSITE" id="PS51192"/>
    </source>
</evidence>
<dbReference type="PROSITE" id="PS51194">
    <property type="entry name" value="HELICASE_CTER"/>
    <property type="match status" value="1"/>
</dbReference>
<dbReference type="InterPro" id="IPR001650">
    <property type="entry name" value="Helicase_C-like"/>
</dbReference>
<comment type="caution">
    <text evidence="6">The sequence shown here is derived from an EMBL/GenBank/DDBJ whole genome shotgun (WGS) entry which is preliminary data.</text>
</comment>
<accession>A0A0F8Y6T7</accession>
<organism evidence="6">
    <name type="scientific">marine sediment metagenome</name>
    <dbReference type="NCBI Taxonomy" id="412755"/>
    <lineage>
        <taxon>unclassified sequences</taxon>
        <taxon>metagenomes</taxon>
        <taxon>ecological metagenomes</taxon>
    </lineage>
</organism>
<dbReference type="GO" id="GO:0006289">
    <property type="term" value="P:nucleotide-excision repair"/>
    <property type="evidence" value="ECO:0007669"/>
    <property type="project" value="TreeGrafter"/>
</dbReference>
<dbReference type="AlphaFoldDB" id="A0A0F8Y6T7"/>
<feature type="region of interest" description="Disordered" evidence="3">
    <location>
        <begin position="311"/>
        <end position="340"/>
    </location>
</feature>
<gene>
    <name evidence="6" type="ORF">LCGC14_3130910</name>
</gene>
<dbReference type="GO" id="GO:0005634">
    <property type="term" value="C:nucleus"/>
    <property type="evidence" value="ECO:0007669"/>
    <property type="project" value="TreeGrafter"/>
</dbReference>
<dbReference type="GO" id="GO:0043138">
    <property type="term" value="F:3'-5' DNA helicase activity"/>
    <property type="evidence" value="ECO:0007669"/>
    <property type="project" value="TreeGrafter"/>
</dbReference>
<protein>
    <recommendedName>
        <fullName evidence="7">Helicase C-terminal domain-containing protein</fullName>
    </recommendedName>
</protein>
<dbReference type="PANTHER" id="PTHR47957:SF3">
    <property type="entry name" value="ATP-DEPENDENT HELICASE HRQ1"/>
    <property type="match status" value="1"/>
</dbReference>